<proteinExistence type="inferred from homology"/>
<dbReference type="InterPro" id="IPR002885">
    <property type="entry name" value="PPR_rpt"/>
</dbReference>
<dbReference type="AlphaFoldDB" id="A0AAE0KPB1"/>
<comment type="caution">
    <text evidence="4">The sequence shown here is derived from an EMBL/GenBank/DDBJ whole genome shotgun (WGS) entry which is preliminary data.</text>
</comment>
<name>A0AAE0KPB1_9CHLO</name>
<sequence length="173" mass="18848">MGRQPDYGRFSRRGCGVAVSADTQNPEYALRAAKPLISKSFVPEALLQTLSLAVAVATSSVTSHLHSAGVMVCAHNRFTNLDLRPSHAFNSLAAACLRVGHDDRGQRALQQMQAHGLQLDVYAYTMQVDLWCRQGDIESASATLEEMKLQGVHPNVVTYTALVKVCDLRHTIG</sequence>
<evidence type="ECO:0000256" key="1">
    <source>
        <dbReference type="ARBA" id="ARBA00007626"/>
    </source>
</evidence>
<dbReference type="EMBL" id="LGRX02022226">
    <property type="protein sequence ID" value="KAK3255826.1"/>
    <property type="molecule type" value="Genomic_DNA"/>
</dbReference>
<dbReference type="InterPro" id="IPR011990">
    <property type="entry name" value="TPR-like_helical_dom_sf"/>
</dbReference>
<gene>
    <name evidence="4" type="ORF">CYMTET_35013</name>
</gene>
<evidence type="ECO:0000313" key="4">
    <source>
        <dbReference type="EMBL" id="KAK3255826.1"/>
    </source>
</evidence>
<reference evidence="4 5" key="1">
    <citation type="journal article" date="2015" name="Genome Biol. Evol.">
        <title>Comparative Genomics of a Bacterivorous Green Alga Reveals Evolutionary Causalities and Consequences of Phago-Mixotrophic Mode of Nutrition.</title>
        <authorList>
            <person name="Burns J.A."/>
            <person name="Paasch A."/>
            <person name="Narechania A."/>
            <person name="Kim E."/>
        </authorList>
    </citation>
    <scope>NUCLEOTIDE SEQUENCE [LARGE SCALE GENOMIC DNA]</scope>
    <source>
        <strain evidence="4 5">PLY_AMNH</strain>
    </source>
</reference>
<evidence type="ECO:0000256" key="2">
    <source>
        <dbReference type="ARBA" id="ARBA00022737"/>
    </source>
</evidence>
<dbReference type="Gene3D" id="1.25.40.10">
    <property type="entry name" value="Tetratricopeptide repeat domain"/>
    <property type="match status" value="1"/>
</dbReference>
<organism evidence="4 5">
    <name type="scientific">Cymbomonas tetramitiformis</name>
    <dbReference type="NCBI Taxonomy" id="36881"/>
    <lineage>
        <taxon>Eukaryota</taxon>
        <taxon>Viridiplantae</taxon>
        <taxon>Chlorophyta</taxon>
        <taxon>Pyramimonadophyceae</taxon>
        <taxon>Pyramimonadales</taxon>
        <taxon>Pyramimonadaceae</taxon>
        <taxon>Cymbomonas</taxon>
    </lineage>
</organism>
<dbReference type="NCBIfam" id="TIGR00756">
    <property type="entry name" value="PPR"/>
    <property type="match status" value="1"/>
</dbReference>
<dbReference type="Pfam" id="PF13812">
    <property type="entry name" value="PPR_3"/>
    <property type="match status" value="1"/>
</dbReference>
<keyword evidence="5" id="KW-1185">Reference proteome</keyword>
<dbReference type="Proteomes" id="UP001190700">
    <property type="component" value="Unassembled WGS sequence"/>
</dbReference>
<dbReference type="PANTHER" id="PTHR47447:SF17">
    <property type="entry name" value="OS12G0638900 PROTEIN"/>
    <property type="match status" value="1"/>
</dbReference>
<keyword evidence="2" id="KW-0677">Repeat</keyword>
<evidence type="ECO:0008006" key="6">
    <source>
        <dbReference type="Google" id="ProtNLM"/>
    </source>
</evidence>
<dbReference type="PROSITE" id="PS51375">
    <property type="entry name" value="PPR"/>
    <property type="match status" value="1"/>
</dbReference>
<evidence type="ECO:0000256" key="3">
    <source>
        <dbReference type="PROSITE-ProRule" id="PRU00708"/>
    </source>
</evidence>
<accession>A0AAE0KPB1</accession>
<dbReference type="PANTHER" id="PTHR47447">
    <property type="entry name" value="OS03G0856100 PROTEIN"/>
    <property type="match status" value="1"/>
</dbReference>
<protein>
    <recommendedName>
        <fullName evidence="6">Pentatricopeptide repeat-containing protein</fullName>
    </recommendedName>
</protein>
<comment type="similarity">
    <text evidence="1">Belongs to the PPR family. P subfamily.</text>
</comment>
<feature type="repeat" description="PPR" evidence="3">
    <location>
        <begin position="120"/>
        <end position="154"/>
    </location>
</feature>
<evidence type="ECO:0000313" key="5">
    <source>
        <dbReference type="Proteomes" id="UP001190700"/>
    </source>
</evidence>